<gene>
    <name evidence="1" type="ORF">DPMN_162225</name>
</gene>
<dbReference type="EMBL" id="JAIWYP010000008">
    <property type="protein sequence ID" value="KAH3784271.1"/>
    <property type="molecule type" value="Genomic_DNA"/>
</dbReference>
<accession>A0A9D4ETM0</accession>
<evidence type="ECO:0000313" key="2">
    <source>
        <dbReference type="Proteomes" id="UP000828390"/>
    </source>
</evidence>
<proteinExistence type="predicted"/>
<protein>
    <submittedName>
        <fullName evidence="1">Uncharacterized protein</fullName>
    </submittedName>
</protein>
<dbReference type="Gene3D" id="1.10.1410.40">
    <property type="match status" value="1"/>
</dbReference>
<sequence length="270" mass="31687">MNSDTDCLRCHRKLPVIQNTADRQFEQEQLLVVTDMSPPPQCCCLQFLIPDSIVLTDRTCPYGHVDAQGKFFLTNNALKIEITEISNEFRHDFIQHGPSLTMNDSVDMVCAYHCAKLPEDCQYIFRRPKPGHWPRPEFLSQLKVSRVFLVSTAHVENTTHWDPRQTLGTLTVRTLDYSHERYWRLSTNLIERLLMLDLTMTQMKVYVTMKIIKKEFCKPLVGDRLSTFHLKTTLMFSVEMSPPNMWKDENVIQCLKVCLTTLRRWFKRVK</sequence>
<name>A0A9D4ETM0_DREPO</name>
<evidence type="ECO:0000313" key="1">
    <source>
        <dbReference type="EMBL" id="KAH3784271.1"/>
    </source>
</evidence>
<dbReference type="PANTHER" id="PTHR10656:SF69">
    <property type="entry name" value="MAB-21-LIKE HHH_H2TH-LIKE DOMAIN-CONTAINING PROTEIN"/>
    <property type="match status" value="1"/>
</dbReference>
<reference evidence="1" key="1">
    <citation type="journal article" date="2019" name="bioRxiv">
        <title>The Genome of the Zebra Mussel, Dreissena polymorpha: A Resource for Invasive Species Research.</title>
        <authorList>
            <person name="McCartney M.A."/>
            <person name="Auch B."/>
            <person name="Kono T."/>
            <person name="Mallez S."/>
            <person name="Zhang Y."/>
            <person name="Obille A."/>
            <person name="Becker A."/>
            <person name="Abrahante J.E."/>
            <person name="Garbe J."/>
            <person name="Badalamenti J.P."/>
            <person name="Herman A."/>
            <person name="Mangelson H."/>
            <person name="Liachko I."/>
            <person name="Sullivan S."/>
            <person name="Sone E.D."/>
            <person name="Koren S."/>
            <person name="Silverstein K.A.T."/>
            <person name="Beckman K.B."/>
            <person name="Gohl D.M."/>
        </authorList>
    </citation>
    <scope>NUCLEOTIDE SEQUENCE</scope>
    <source>
        <strain evidence="1">Duluth1</strain>
        <tissue evidence="1">Whole animal</tissue>
    </source>
</reference>
<comment type="caution">
    <text evidence="1">The sequence shown here is derived from an EMBL/GenBank/DDBJ whole genome shotgun (WGS) entry which is preliminary data.</text>
</comment>
<dbReference type="Proteomes" id="UP000828390">
    <property type="component" value="Unassembled WGS sequence"/>
</dbReference>
<reference evidence="1" key="2">
    <citation type="submission" date="2020-11" db="EMBL/GenBank/DDBJ databases">
        <authorList>
            <person name="McCartney M.A."/>
            <person name="Auch B."/>
            <person name="Kono T."/>
            <person name="Mallez S."/>
            <person name="Becker A."/>
            <person name="Gohl D.M."/>
            <person name="Silverstein K.A.T."/>
            <person name="Koren S."/>
            <person name="Bechman K.B."/>
            <person name="Herman A."/>
            <person name="Abrahante J.E."/>
            <person name="Garbe J."/>
        </authorList>
    </citation>
    <scope>NUCLEOTIDE SEQUENCE</scope>
    <source>
        <strain evidence="1">Duluth1</strain>
        <tissue evidence="1">Whole animal</tissue>
    </source>
</reference>
<keyword evidence="2" id="KW-1185">Reference proteome</keyword>
<organism evidence="1 2">
    <name type="scientific">Dreissena polymorpha</name>
    <name type="common">Zebra mussel</name>
    <name type="synonym">Mytilus polymorpha</name>
    <dbReference type="NCBI Taxonomy" id="45954"/>
    <lineage>
        <taxon>Eukaryota</taxon>
        <taxon>Metazoa</taxon>
        <taxon>Spiralia</taxon>
        <taxon>Lophotrochozoa</taxon>
        <taxon>Mollusca</taxon>
        <taxon>Bivalvia</taxon>
        <taxon>Autobranchia</taxon>
        <taxon>Heteroconchia</taxon>
        <taxon>Euheterodonta</taxon>
        <taxon>Imparidentia</taxon>
        <taxon>Neoheterodontei</taxon>
        <taxon>Myida</taxon>
        <taxon>Dreissenoidea</taxon>
        <taxon>Dreissenidae</taxon>
        <taxon>Dreissena</taxon>
    </lineage>
</organism>
<dbReference type="AlphaFoldDB" id="A0A9D4ETM0"/>
<dbReference type="PANTHER" id="PTHR10656">
    <property type="entry name" value="CELL FATE DETERMINING PROTEIN MAB21-RELATED"/>
    <property type="match status" value="1"/>
</dbReference>